<evidence type="ECO:0000256" key="1">
    <source>
        <dbReference type="ARBA" id="ARBA00001947"/>
    </source>
</evidence>
<proteinExistence type="inferred from homology"/>
<keyword evidence="7" id="KW-0223">Dioxygenase</keyword>
<evidence type="ECO:0000256" key="3">
    <source>
        <dbReference type="ARBA" id="ARBA00022723"/>
    </source>
</evidence>
<keyword evidence="5" id="KW-0560">Oxidoreductase</keyword>
<dbReference type="PANTHER" id="PTHR30096">
    <property type="entry name" value="4,5-DOPA DIOXYGENASE EXTRADIOL-LIKE PROTEIN"/>
    <property type="match status" value="1"/>
</dbReference>
<comment type="similarity">
    <text evidence="2">Belongs to the DODA-type extradiol aromatic ring-opening dioxygenase family.</text>
</comment>
<protein>
    <submittedName>
        <fullName evidence="7">Aromatic ring-opening dioxygenase, catalytic subunit, LigB family</fullName>
    </submittedName>
</protein>
<dbReference type="RefSeq" id="WP_073611937.1">
    <property type="nucleotide sequence ID" value="NZ_FRFE01000002.1"/>
</dbReference>
<dbReference type="AlphaFoldDB" id="A0A1M7XYE0"/>
<dbReference type="Proteomes" id="UP000184603">
    <property type="component" value="Unassembled WGS sequence"/>
</dbReference>
<dbReference type="Pfam" id="PF02900">
    <property type="entry name" value="LigB"/>
    <property type="match status" value="1"/>
</dbReference>
<keyword evidence="8" id="KW-1185">Reference proteome</keyword>
<dbReference type="PANTHER" id="PTHR30096:SF0">
    <property type="entry name" value="4,5-DOPA DIOXYGENASE EXTRADIOL-LIKE PROTEIN"/>
    <property type="match status" value="1"/>
</dbReference>
<evidence type="ECO:0000256" key="5">
    <source>
        <dbReference type="ARBA" id="ARBA00023002"/>
    </source>
</evidence>
<evidence type="ECO:0000313" key="8">
    <source>
        <dbReference type="Proteomes" id="UP000184603"/>
    </source>
</evidence>
<dbReference type="EMBL" id="FRFE01000002">
    <property type="protein sequence ID" value="SHO43918.1"/>
    <property type="molecule type" value="Genomic_DNA"/>
</dbReference>
<evidence type="ECO:0000256" key="4">
    <source>
        <dbReference type="ARBA" id="ARBA00022833"/>
    </source>
</evidence>
<evidence type="ECO:0000313" key="7">
    <source>
        <dbReference type="EMBL" id="SHO43918.1"/>
    </source>
</evidence>
<keyword evidence="4" id="KW-0862">Zinc</keyword>
<dbReference type="OrthoDB" id="9790889at2"/>
<dbReference type="Gene3D" id="3.40.830.10">
    <property type="entry name" value="LigB-like"/>
    <property type="match status" value="1"/>
</dbReference>
<sequence>MGSKTVYGAGDQQLGSIIFISHGGGPWPLLKDPRHANLIDFFQEVPTLLISPQAILVISAHWEEDAPVVQSSPHPEMLYDYYGFPEESYRITYPAPGHPELARRISTILNASGIKSSLDSTRGYDHGLFVPLMLMYPDAIVPCLQLSLLSSLDPGQHMQLGKAIRELRKENILIIGSGSSFHNLRAFREPPTAATIGLNQEFEGWLRNVMVSRELSESEREQQLVRWDDSRAARYCHPREEHLLPLHVCYGVAGGPADRVVEVEYMERTASMYIWSTTD</sequence>
<gene>
    <name evidence="7" type="ORF">SAMN02745220_00569</name>
</gene>
<comment type="cofactor">
    <cofactor evidence="1">
        <name>Zn(2+)</name>
        <dbReference type="ChEBI" id="CHEBI:29105"/>
    </cofactor>
</comment>
<feature type="domain" description="Extradiol ring-cleavage dioxygenase class III enzyme subunit B" evidence="6">
    <location>
        <begin position="37"/>
        <end position="258"/>
    </location>
</feature>
<accession>A0A1M7XYE0</accession>
<dbReference type="InterPro" id="IPR004183">
    <property type="entry name" value="Xdiol_dOase_suB"/>
</dbReference>
<dbReference type="InterPro" id="IPR014436">
    <property type="entry name" value="Extradiol_dOase_DODA"/>
</dbReference>
<evidence type="ECO:0000259" key="6">
    <source>
        <dbReference type="Pfam" id="PF02900"/>
    </source>
</evidence>
<dbReference type="SUPFAM" id="SSF53213">
    <property type="entry name" value="LigB-like"/>
    <property type="match status" value="1"/>
</dbReference>
<dbReference type="CDD" id="cd07363">
    <property type="entry name" value="45_DOPA_Dioxygenase"/>
    <property type="match status" value="1"/>
</dbReference>
<keyword evidence="3" id="KW-0479">Metal-binding</keyword>
<dbReference type="GO" id="GO:0008270">
    <property type="term" value="F:zinc ion binding"/>
    <property type="evidence" value="ECO:0007669"/>
    <property type="project" value="InterPro"/>
</dbReference>
<name>A0A1M7XYE0_9BACT</name>
<reference evidence="7 8" key="1">
    <citation type="submission" date="2016-12" db="EMBL/GenBank/DDBJ databases">
        <authorList>
            <person name="Song W.-J."/>
            <person name="Kurnit D.M."/>
        </authorList>
    </citation>
    <scope>NUCLEOTIDE SEQUENCE [LARGE SCALE GENOMIC DNA]</scope>
    <source>
        <strain evidence="7 8">DSM 18488</strain>
    </source>
</reference>
<dbReference type="GO" id="GO:0016702">
    <property type="term" value="F:oxidoreductase activity, acting on single donors with incorporation of molecular oxygen, incorporation of two atoms of oxygen"/>
    <property type="evidence" value="ECO:0007669"/>
    <property type="project" value="UniProtKB-ARBA"/>
</dbReference>
<organism evidence="7 8">
    <name type="scientific">Desulfopila aestuarii DSM 18488</name>
    <dbReference type="NCBI Taxonomy" id="1121416"/>
    <lineage>
        <taxon>Bacteria</taxon>
        <taxon>Pseudomonadati</taxon>
        <taxon>Thermodesulfobacteriota</taxon>
        <taxon>Desulfobulbia</taxon>
        <taxon>Desulfobulbales</taxon>
        <taxon>Desulfocapsaceae</taxon>
        <taxon>Desulfopila</taxon>
    </lineage>
</organism>
<dbReference type="GO" id="GO:0008198">
    <property type="term" value="F:ferrous iron binding"/>
    <property type="evidence" value="ECO:0007669"/>
    <property type="project" value="InterPro"/>
</dbReference>
<dbReference type="PIRSF" id="PIRSF006157">
    <property type="entry name" value="Doxgns_DODA"/>
    <property type="match status" value="1"/>
</dbReference>
<evidence type="ECO:0000256" key="2">
    <source>
        <dbReference type="ARBA" id="ARBA00007581"/>
    </source>
</evidence>
<dbReference type="STRING" id="1121416.SAMN02745220_00569"/>